<proteinExistence type="predicted"/>
<dbReference type="RefSeq" id="WP_009581432.1">
    <property type="nucleotide sequence ID" value="NZ_AMZN01000055.1"/>
</dbReference>
<dbReference type="STRING" id="1237149.C900_04021"/>
<organism evidence="2 3">
    <name type="scientific">Fulvivirga imtechensis AK7</name>
    <dbReference type="NCBI Taxonomy" id="1237149"/>
    <lineage>
        <taxon>Bacteria</taxon>
        <taxon>Pseudomonadati</taxon>
        <taxon>Bacteroidota</taxon>
        <taxon>Cytophagia</taxon>
        <taxon>Cytophagales</taxon>
        <taxon>Fulvivirgaceae</taxon>
        <taxon>Fulvivirga</taxon>
    </lineage>
</organism>
<reference evidence="2 3" key="1">
    <citation type="submission" date="2012-12" db="EMBL/GenBank/DDBJ databases">
        <title>Genome assembly of Fulvivirga imtechensis AK7.</title>
        <authorList>
            <person name="Nupur N."/>
            <person name="Khatri I."/>
            <person name="Kumar R."/>
            <person name="Subramanian S."/>
            <person name="Pinnaka A."/>
        </authorList>
    </citation>
    <scope>NUCLEOTIDE SEQUENCE [LARGE SCALE GENOMIC DNA]</scope>
    <source>
        <strain evidence="2 3">AK7</strain>
    </source>
</reference>
<evidence type="ECO:0000256" key="1">
    <source>
        <dbReference type="SAM" id="SignalP"/>
    </source>
</evidence>
<evidence type="ECO:0008006" key="4">
    <source>
        <dbReference type="Google" id="ProtNLM"/>
    </source>
</evidence>
<protein>
    <recommendedName>
        <fullName evidence="4">DUF4835 domain-containing protein</fullName>
    </recommendedName>
</protein>
<dbReference type="AlphaFoldDB" id="L8JN28"/>
<sequence length="297" mass="34798">MYKSIVVLLFLLTNTFVSAQELNCRVTINADQVQTTDRRIFSDMETAFSQFLNNTRWTDDSFDSHERIKCNIIITLKNPKSIGDYEASVQIQSARPIYNSNYESILFNFADRDWLFEYVESQPLQFNENTFTTNLTSMLAYYAYVILGLDYDSFSELGGSIHLRKAQTIVNNAQRANRPGWEALGSTRNRYWLMENLNNQQMIEIRKGIYKYHRLALDTYEQDRDKSRQMILEVLKELKKVKDTYPNSILVISFLDAKSDELISIFSEGNIQVRREVFDVLSTLDPSKREQYQKIIK</sequence>
<gene>
    <name evidence="2" type="ORF">C900_04021</name>
</gene>
<dbReference type="EMBL" id="AMZN01000055">
    <property type="protein sequence ID" value="ELR70336.1"/>
    <property type="molecule type" value="Genomic_DNA"/>
</dbReference>
<dbReference type="Pfam" id="PF16119">
    <property type="entry name" value="DUF4835"/>
    <property type="match status" value="1"/>
</dbReference>
<keyword evidence="1" id="KW-0732">Signal</keyword>
<evidence type="ECO:0000313" key="3">
    <source>
        <dbReference type="Proteomes" id="UP000011135"/>
    </source>
</evidence>
<feature type="signal peptide" evidence="1">
    <location>
        <begin position="1"/>
        <end position="19"/>
    </location>
</feature>
<comment type="caution">
    <text evidence="2">The sequence shown here is derived from an EMBL/GenBank/DDBJ whole genome shotgun (WGS) entry which is preliminary data.</text>
</comment>
<accession>L8JN28</accession>
<feature type="chain" id="PRO_5003993907" description="DUF4835 domain-containing protein" evidence="1">
    <location>
        <begin position="20"/>
        <end position="297"/>
    </location>
</feature>
<dbReference type="OrthoDB" id="9773381at2"/>
<dbReference type="Proteomes" id="UP000011135">
    <property type="component" value="Unassembled WGS sequence"/>
</dbReference>
<name>L8JN28_9BACT</name>
<dbReference type="eggNOG" id="ENOG502Z7MQ">
    <property type="taxonomic scope" value="Bacteria"/>
</dbReference>
<dbReference type="InterPro" id="IPR032274">
    <property type="entry name" value="DUF4835"/>
</dbReference>
<evidence type="ECO:0000313" key="2">
    <source>
        <dbReference type="EMBL" id="ELR70336.1"/>
    </source>
</evidence>
<keyword evidence="3" id="KW-1185">Reference proteome</keyword>